<dbReference type="EMBL" id="LXQA010819145">
    <property type="protein sequence ID" value="MCI72486.1"/>
    <property type="molecule type" value="Genomic_DNA"/>
</dbReference>
<reference evidence="1 2" key="1">
    <citation type="journal article" date="2018" name="Front. Plant Sci.">
        <title>Red Clover (Trifolium pratense) and Zigzag Clover (T. medium) - A Picture of Genomic Similarities and Differences.</title>
        <authorList>
            <person name="Dluhosova J."/>
            <person name="Istvanek J."/>
            <person name="Nedelnik J."/>
            <person name="Repkova J."/>
        </authorList>
    </citation>
    <scope>NUCLEOTIDE SEQUENCE [LARGE SCALE GENOMIC DNA]</scope>
    <source>
        <strain evidence="2">cv. 10/8</strain>
        <tissue evidence="1">Leaf</tissue>
    </source>
</reference>
<name>A0A392UJ57_9FABA</name>
<evidence type="ECO:0000313" key="1">
    <source>
        <dbReference type="EMBL" id="MCI72486.1"/>
    </source>
</evidence>
<dbReference type="Proteomes" id="UP000265520">
    <property type="component" value="Unassembled WGS sequence"/>
</dbReference>
<evidence type="ECO:0000313" key="2">
    <source>
        <dbReference type="Proteomes" id="UP000265520"/>
    </source>
</evidence>
<proteinExistence type="predicted"/>
<accession>A0A392UJ57</accession>
<organism evidence="1 2">
    <name type="scientific">Trifolium medium</name>
    <dbReference type="NCBI Taxonomy" id="97028"/>
    <lineage>
        <taxon>Eukaryota</taxon>
        <taxon>Viridiplantae</taxon>
        <taxon>Streptophyta</taxon>
        <taxon>Embryophyta</taxon>
        <taxon>Tracheophyta</taxon>
        <taxon>Spermatophyta</taxon>
        <taxon>Magnoliopsida</taxon>
        <taxon>eudicotyledons</taxon>
        <taxon>Gunneridae</taxon>
        <taxon>Pentapetalae</taxon>
        <taxon>rosids</taxon>
        <taxon>fabids</taxon>
        <taxon>Fabales</taxon>
        <taxon>Fabaceae</taxon>
        <taxon>Papilionoideae</taxon>
        <taxon>50 kb inversion clade</taxon>
        <taxon>NPAAA clade</taxon>
        <taxon>Hologalegina</taxon>
        <taxon>IRL clade</taxon>
        <taxon>Trifolieae</taxon>
        <taxon>Trifolium</taxon>
    </lineage>
</organism>
<comment type="caution">
    <text evidence="1">The sequence shown here is derived from an EMBL/GenBank/DDBJ whole genome shotgun (WGS) entry which is preliminary data.</text>
</comment>
<keyword evidence="2" id="KW-1185">Reference proteome</keyword>
<protein>
    <submittedName>
        <fullName evidence="1">Uncharacterized protein</fullName>
    </submittedName>
</protein>
<sequence length="61" mass="6737">MKLLNFCLECQLDEDLALFWKELKNQMLKIREEAALQRSGSSAACLSAASSAALFTSVDLI</sequence>
<dbReference type="AlphaFoldDB" id="A0A392UJ57"/>